<name>A0A811PTZ9_9POAL</name>
<evidence type="ECO:0000313" key="1">
    <source>
        <dbReference type="EMBL" id="CAD6246083.1"/>
    </source>
</evidence>
<evidence type="ECO:0000313" key="2">
    <source>
        <dbReference type="Proteomes" id="UP000604825"/>
    </source>
</evidence>
<organism evidence="1 2">
    <name type="scientific">Miscanthus lutarioriparius</name>
    <dbReference type="NCBI Taxonomy" id="422564"/>
    <lineage>
        <taxon>Eukaryota</taxon>
        <taxon>Viridiplantae</taxon>
        <taxon>Streptophyta</taxon>
        <taxon>Embryophyta</taxon>
        <taxon>Tracheophyta</taxon>
        <taxon>Spermatophyta</taxon>
        <taxon>Magnoliopsida</taxon>
        <taxon>Liliopsida</taxon>
        <taxon>Poales</taxon>
        <taxon>Poaceae</taxon>
        <taxon>PACMAD clade</taxon>
        <taxon>Panicoideae</taxon>
        <taxon>Andropogonodae</taxon>
        <taxon>Andropogoneae</taxon>
        <taxon>Saccharinae</taxon>
        <taxon>Miscanthus</taxon>
    </lineage>
</organism>
<dbReference type="Proteomes" id="UP000604825">
    <property type="component" value="Unassembled WGS sequence"/>
</dbReference>
<gene>
    <name evidence="1" type="ORF">NCGR_LOCUS30356</name>
</gene>
<accession>A0A811PTZ9</accession>
<reference evidence="1" key="1">
    <citation type="submission" date="2020-10" db="EMBL/GenBank/DDBJ databases">
        <authorList>
            <person name="Han B."/>
            <person name="Lu T."/>
            <person name="Zhao Q."/>
            <person name="Huang X."/>
            <person name="Zhao Y."/>
        </authorList>
    </citation>
    <scope>NUCLEOTIDE SEQUENCE</scope>
</reference>
<keyword evidence="2" id="KW-1185">Reference proteome</keyword>
<dbReference type="AlphaFoldDB" id="A0A811PTZ9"/>
<comment type="caution">
    <text evidence="1">The sequence shown here is derived from an EMBL/GenBank/DDBJ whole genome shotgun (WGS) entry which is preliminary data.</text>
</comment>
<sequence length="65" mass="6941">MAASAVSWRQRSTGGRAGVCAGAHGLFLYDMLPLLAPPEVLEPKLVASPRTTEMQTLAMEVTRAQ</sequence>
<dbReference type="EMBL" id="CAJGYO010000007">
    <property type="protein sequence ID" value="CAD6246083.1"/>
    <property type="molecule type" value="Genomic_DNA"/>
</dbReference>
<protein>
    <submittedName>
        <fullName evidence="1">Uncharacterized protein</fullName>
    </submittedName>
</protein>
<proteinExistence type="predicted"/>